<protein>
    <submittedName>
        <fullName evidence="1">Uncharacterized protein</fullName>
    </submittedName>
</protein>
<keyword evidence="2" id="KW-1185">Reference proteome</keyword>
<dbReference type="eggNOG" id="ENOG503016G">
    <property type="taxonomic scope" value="Bacteria"/>
</dbReference>
<dbReference type="Proteomes" id="UP000028945">
    <property type="component" value="Chromosome"/>
</dbReference>
<evidence type="ECO:0000313" key="1">
    <source>
        <dbReference type="EMBL" id="AIL32775.1"/>
    </source>
</evidence>
<organism evidence="1 2">
    <name type="scientific">Basilea psittacipulmonis DSM 24701</name>
    <dbReference type="NCBI Taxonomy" id="1072685"/>
    <lineage>
        <taxon>Bacteria</taxon>
        <taxon>Pseudomonadati</taxon>
        <taxon>Pseudomonadota</taxon>
        <taxon>Betaproteobacteria</taxon>
        <taxon>Burkholderiales</taxon>
        <taxon>Alcaligenaceae</taxon>
        <taxon>Basilea</taxon>
    </lineage>
</organism>
<dbReference type="EMBL" id="CP009238">
    <property type="protein sequence ID" value="AIL32775.1"/>
    <property type="molecule type" value="Genomic_DNA"/>
</dbReference>
<sequence>MIEQTWGYEHPEVKGPKALLFFTWDLSRTIDNAFRNTTPDQLDDSLKTAQAGIDELLKKYVEIQADPDTFEGQSIRLQMSETEDTHEPVIALQTSPELEQKIIELKHYASQGHA</sequence>
<dbReference type="STRING" id="1072685.IX83_05135"/>
<reference evidence="1 2" key="1">
    <citation type="journal article" date="2014" name="BMC Genomics">
        <title>A genomic perspective on a new bacterial genus and species from the Alcaligenaceae family, Basilea psittacipulmonis.</title>
        <authorList>
            <person name="Whiteson K.L."/>
            <person name="Hernandez D."/>
            <person name="Lazarevic V."/>
            <person name="Gaia N."/>
            <person name="Farinelli L."/>
            <person name="Francois P."/>
            <person name="Pilo P."/>
            <person name="Frey J."/>
            <person name="Schrenzel J."/>
        </authorList>
    </citation>
    <scope>NUCLEOTIDE SEQUENCE [LARGE SCALE GENOMIC DNA]</scope>
    <source>
        <strain evidence="1 2">DSM 24701</strain>
    </source>
</reference>
<accession>A0A077DD68</accession>
<dbReference type="HOGENOM" id="CLU_166572_0_0_4"/>
<dbReference type="OrthoDB" id="8685835at2"/>
<evidence type="ECO:0000313" key="2">
    <source>
        <dbReference type="Proteomes" id="UP000028945"/>
    </source>
</evidence>
<name>A0A077DD68_9BURK</name>
<gene>
    <name evidence="1" type="ORF">IX83_05135</name>
</gene>
<dbReference type="RefSeq" id="WP_038499856.1">
    <property type="nucleotide sequence ID" value="NZ_AFWK01000045.1"/>
</dbReference>
<proteinExistence type="predicted"/>
<dbReference type="AlphaFoldDB" id="A0A077DD68"/>
<dbReference type="KEGG" id="bpsi:IX83_05135"/>